<dbReference type="Proteomes" id="UP000076476">
    <property type="component" value="Unassembled WGS sequence"/>
</dbReference>
<name>A0A165WAW8_9BACI</name>
<accession>A0A165WAW8</accession>
<dbReference type="STRING" id="33936.AZI98_17670"/>
<dbReference type="EMBL" id="LWBR01000075">
    <property type="protein sequence ID" value="KZN94823.1"/>
    <property type="molecule type" value="Genomic_DNA"/>
</dbReference>
<evidence type="ECO:0000313" key="1">
    <source>
        <dbReference type="EMBL" id="KZN94823.1"/>
    </source>
</evidence>
<protein>
    <submittedName>
        <fullName evidence="1">Uncharacterized protein</fullName>
    </submittedName>
</protein>
<sequence>MKWDESYFRSRKHHVDNAVLVEISKTADFYLLICKKILILAFCVFYRLLRLSWEPGEKSNFFYNVSVKIIFISNWHPGGFISGKDLNCRTILARNRRISTFSQLASIFSATKFDYNEKLIL</sequence>
<reference evidence="1 2" key="1">
    <citation type="submission" date="2016-04" db="EMBL/GenBank/DDBJ databases">
        <title>Draft genome sequence of Aeribacillus pallidus 8m3 from petroleum reservoir.</title>
        <authorList>
            <person name="Poltaraus A.B."/>
            <person name="Nazina T.N."/>
            <person name="Tourova T.P."/>
            <person name="Malakho S.M."/>
            <person name="Korshunova A.V."/>
            <person name="Sokolova D.S."/>
        </authorList>
    </citation>
    <scope>NUCLEOTIDE SEQUENCE [LARGE SCALE GENOMIC DNA]</scope>
    <source>
        <strain evidence="1 2">8m3</strain>
    </source>
</reference>
<proteinExistence type="predicted"/>
<gene>
    <name evidence="1" type="ORF">AZI98_17670</name>
</gene>
<comment type="caution">
    <text evidence="1">The sequence shown here is derived from an EMBL/GenBank/DDBJ whole genome shotgun (WGS) entry which is preliminary data.</text>
</comment>
<keyword evidence="2" id="KW-1185">Reference proteome</keyword>
<dbReference type="AlphaFoldDB" id="A0A165WAW8"/>
<organism evidence="1 2">
    <name type="scientific">Aeribacillus pallidus</name>
    <dbReference type="NCBI Taxonomy" id="33936"/>
    <lineage>
        <taxon>Bacteria</taxon>
        <taxon>Bacillati</taxon>
        <taxon>Bacillota</taxon>
        <taxon>Bacilli</taxon>
        <taxon>Bacillales</taxon>
        <taxon>Bacillaceae</taxon>
        <taxon>Aeribacillus</taxon>
    </lineage>
</organism>
<evidence type="ECO:0000313" key="2">
    <source>
        <dbReference type="Proteomes" id="UP000076476"/>
    </source>
</evidence>